<evidence type="ECO:0000313" key="6">
    <source>
        <dbReference type="EMBL" id="WAS95218.1"/>
    </source>
</evidence>
<keyword evidence="3 4" id="KW-0408">Iron</keyword>
<evidence type="ECO:0000256" key="3">
    <source>
        <dbReference type="ARBA" id="ARBA00023004"/>
    </source>
</evidence>
<dbReference type="PANTHER" id="PTHR40394:SF2">
    <property type="entry name" value="QUINOL:CYTOCHROME C OXIDOREDUCTASE MEMBRANE PROTEIN"/>
    <property type="match status" value="1"/>
</dbReference>
<dbReference type="EMBL" id="CP114040">
    <property type="protein sequence ID" value="WAS95218.1"/>
    <property type="molecule type" value="Genomic_DNA"/>
</dbReference>
<feature type="domain" description="Cytochrome c" evidence="5">
    <location>
        <begin position="81"/>
        <end position="165"/>
    </location>
</feature>
<sequence>MSRGDALVLLLGLAACQQKMRDQQRLDPLEPAMFFADDMEAQTLPAGVVPRGQARLDRHLWEGRTADGLLVATYPFTITRADLARGEQRYAIHCTPCHGRLGDGDGIAVLRGYPAPLPFTTPRLRDAPPGHLFDVVTHGRATMPDYDHLDVHDRWRIVAWVQVLQLSQHAPAAVLSADDRMHLVEARR</sequence>
<dbReference type="PROSITE" id="PS51257">
    <property type="entry name" value="PROKAR_LIPOPROTEIN"/>
    <property type="match status" value="1"/>
</dbReference>
<evidence type="ECO:0000259" key="5">
    <source>
        <dbReference type="PROSITE" id="PS51007"/>
    </source>
</evidence>
<keyword evidence="7" id="KW-1185">Reference proteome</keyword>
<dbReference type="Gene3D" id="1.10.760.10">
    <property type="entry name" value="Cytochrome c-like domain"/>
    <property type="match status" value="1"/>
</dbReference>
<dbReference type="InterPro" id="IPR009056">
    <property type="entry name" value="Cyt_c-like_dom"/>
</dbReference>
<organism evidence="6 7">
    <name type="scientific">Nannocystis punicea</name>
    <dbReference type="NCBI Taxonomy" id="2995304"/>
    <lineage>
        <taxon>Bacteria</taxon>
        <taxon>Pseudomonadati</taxon>
        <taxon>Myxococcota</taxon>
        <taxon>Polyangia</taxon>
        <taxon>Nannocystales</taxon>
        <taxon>Nannocystaceae</taxon>
        <taxon>Nannocystis</taxon>
    </lineage>
</organism>
<dbReference type="PROSITE" id="PS51007">
    <property type="entry name" value="CYTC"/>
    <property type="match status" value="1"/>
</dbReference>
<dbReference type="PANTHER" id="PTHR40394">
    <property type="entry name" value="LIPOPROTEIN-RELATED"/>
    <property type="match status" value="1"/>
</dbReference>
<dbReference type="Pfam" id="PF13442">
    <property type="entry name" value="Cytochrome_CBB3"/>
    <property type="match status" value="1"/>
</dbReference>
<evidence type="ECO:0000313" key="7">
    <source>
        <dbReference type="Proteomes" id="UP001164459"/>
    </source>
</evidence>
<evidence type="ECO:0000256" key="2">
    <source>
        <dbReference type="ARBA" id="ARBA00022723"/>
    </source>
</evidence>
<evidence type="ECO:0000256" key="1">
    <source>
        <dbReference type="ARBA" id="ARBA00022617"/>
    </source>
</evidence>
<dbReference type="SUPFAM" id="SSF46626">
    <property type="entry name" value="Cytochrome c"/>
    <property type="match status" value="1"/>
</dbReference>
<protein>
    <submittedName>
        <fullName evidence="6">Cytochrome c</fullName>
    </submittedName>
</protein>
<dbReference type="InterPro" id="IPR036909">
    <property type="entry name" value="Cyt_c-like_dom_sf"/>
</dbReference>
<dbReference type="RefSeq" id="WP_269037550.1">
    <property type="nucleotide sequence ID" value="NZ_CP114040.1"/>
</dbReference>
<evidence type="ECO:0000256" key="4">
    <source>
        <dbReference type="PROSITE-ProRule" id="PRU00433"/>
    </source>
</evidence>
<gene>
    <name evidence="6" type="ORF">O0S08_03575</name>
</gene>
<name>A0ABY7H7H3_9BACT</name>
<proteinExistence type="predicted"/>
<accession>A0ABY7H7H3</accession>
<reference evidence="6" key="1">
    <citation type="submission" date="2022-11" db="EMBL/GenBank/DDBJ databases">
        <title>Minimal conservation of predation-associated metabolite biosynthetic gene clusters underscores biosynthetic potential of Myxococcota including descriptions for ten novel species: Archangium lansinium sp. nov., Myxococcus landrumus sp. nov., Nannocystis bai.</title>
        <authorList>
            <person name="Ahearne A."/>
            <person name="Stevens C."/>
            <person name="Dowd S."/>
        </authorList>
    </citation>
    <scope>NUCLEOTIDE SEQUENCE</scope>
    <source>
        <strain evidence="6">Fl3</strain>
    </source>
</reference>
<keyword evidence="2 4" id="KW-0479">Metal-binding</keyword>
<keyword evidence="1 4" id="KW-0349">Heme</keyword>
<dbReference type="Proteomes" id="UP001164459">
    <property type="component" value="Chromosome"/>
</dbReference>